<keyword evidence="2" id="KW-1185">Reference proteome</keyword>
<dbReference type="Proteomes" id="UP000184048">
    <property type="component" value="Unassembled WGS sequence"/>
</dbReference>
<proteinExistence type="predicted"/>
<accession>A0A1M5GM56</accession>
<protein>
    <submittedName>
        <fullName evidence="1">Uncharacterized protein</fullName>
    </submittedName>
</protein>
<sequence>MKEIDKGAALPTLQREIQEHFGKPVATSRDCNLLSEELFQKTSYKVNPNTLRRFFGLVKAPYPPSSATLSILCKYCGFDSLEELVHHNGNGQPKTDGLHNSESLMRYFVGLFRHTPVMEPVDKTFLALVKQTILFLQQHPEMASKFQKAIAKTPNGQRYYFELYAHIDQLNSYYGEGLLYYLKEKKTEDAQIRGHALLLQRGWLSNDATAVRRHLEKIGDHHLCDTHHPVICGRYFASKIYHANIEGLPTTGILAEALEQHNRIMPSDGYFHNFPSFEYVFALALTLTQHFTEALYFLEQAQTKYKSKHSYVEEGPYETMRLLKAIALARTGQKAQAKEVYEALKPSRFYFLTKKTNKIFYLVLSGYLGKLNPKSEEQLEKLVKETGFVKMMELK</sequence>
<dbReference type="OrthoDB" id="864024at2"/>
<dbReference type="EMBL" id="FQUU01000037">
    <property type="protein sequence ID" value="SHG04870.1"/>
    <property type="molecule type" value="Genomic_DNA"/>
</dbReference>
<gene>
    <name evidence="1" type="ORF">SAMN02745131_04185</name>
</gene>
<evidence type="ECO:0000313" key="2">
    <source>
        <dbReference type="Proteomes" id="UP000184048"/>
    </source>
</evidence>
<dbReference type="AlphaFoldDB" id="A0A1M5GM56"/>
<dbReference type="RefSeq" id="WP_072837288.1">
    <property type="nucleotide sequence ID" value="NZ_FQUU01000037.1"/>
</dbReference>
<reference evidence="1 2" key="1">
    <citation type="submission" date="2016-11" db="EMBL/GenBank/DDBJ databases">
        <authorList>
            <person name="Jaros S."/>
            <person name="Januszkiewicz K."/>
            <person name="Wedrychowicz H."/>
        </authorList>
    </citation>
    <scope>NUCLEOTIDE SEQUENCE [LARGE SCALE GENOMIC DNA]</scope>
    <source>
        <strain evidence="1 2">DSM 18119</strain>
    </source>
</reference>
<evidence type="ECO:0000313" key="1">
    <source>
        <dbReference type="EMBL" id="SHG04870.1"/>
    </source>
</evidence>
<organism evidence="1 2">
    <name type="scientific">Flavisolibacter ginsengisoli DSM 18119</name>
    <dbReference type="NCBI Taxonomy" id="1121884"/>
    <lineage>
        <taxon>Bacteria</taxon>
        <taxon>Pseudomonadati</taxon>
        <taxon>Bacteroidota</taxon>
        <taxon>Chitinophagia</taxon>
        <taxon>Chitinophagales</taxon>
        <taxon>Chitinophagaceae</taxon>
        <taxon>Flavisolibacter</taxon>
    </lineage>
</organism>
<name>A0A1M5GM56_9BACT</name>